<accession>A0A7G6YE90</accession>
<organism evidence="1 2">
    <name type="scientific">Leifsonia shinshuensis</name>
    <dbReference type="NCBI Taxonomy" id="150026"/>
    <lineage>
        <taxon>Bacteria</taxon>
        <taxon>Bacillati</taxon>
        <taxon>Actinomycetota</taxon>
        <taxon>Actinomycetes</taxon>
        <taxon>Micrococcales</taxon>
        <taxon>Microbacteriaceae</taxon>
        <taxon>Leifsonia</taxon>
    </lineage>
</organism>
<protein>
    <submittedName>
        <fullName evidence="1">Uncharacterized protein</fullName>
    </submittedName>
</protein>
<name>A0A7G6YE90_9MICO</name>
<dbReference type="AlphaFoldDB" id="A0A7G6YE90"/>
<proteinExistence type="predicted"/>
<dbReference type="Proteomes" id="UP000515511">
    <property type="component" value="Chromosome"/>
</dbReference>
<reference evidence="2" key="1">
    <citation type="submission" date="2019-09" db="EMBL/GenBank/DDBJ databases">
        <title>Antimicrobial potential of Antarctic Bacteria.</title>
        <authorList>
            <person name="Benaud N."/>
            <person name="Edwards R.J."/>
            <person name="Ferrari B.C."/>
        </authorList>
    </citation>
    <scope>NUCLEOTIDE SEQUENCE [LARGE SCALE GENOMIC DNA]</scope>
    <source>
        <strain evidence="2">INR9</strain>
    </source>
</reference>
<dbReference type="EMBL" id="CP043641">
    <property type="protein sequence ID" value="QNE36805.1"/>
    <property type="molecule type" value="Genomic_DNA"/>
</dbReference>
<dbReference type="KEGG" id="lse:F1C12_17905"/>
<evidence type="ECO:0000313" key="2">
    <source>
        <dbReference type="Proteomes" id="UP000515511"/>
    </source>
</evidence>
<gene>
    <name evidence="1" type="ORF">F1C12_17905</name>
</gene>
<evidence type="ECO:0000313" key="1">
    <source>
        <dbReference type="EMBL" id="QNE36805.1"/>
    </source>
</evidence>
<dbReference type="RefSeq" id="WP_185276244.1">
    <property type="nucleotide sequence ID" value="NZ_CP043641.1"/>
</dbReference>
<sequence>MASETYRYPTAISRLSEGEMSREPQNARALRWLLDQSGGPVVLVTPRKQVPGEVLSRFATSSGIVHRSWRGFSSQSLAGGRVVYAWPDRQHLNDLYGVDLDALVVIEWNELETAEWIEDANPVPLLNGSTIQPSARDRESPASDHLPNGVEAILKHIADMAAGYSSGLKWNEEDKLKADMMNRPQRWEPITVEQVRSKCRELGMRPNDVDTVAALVRRRKDGGRFNVRSSYRTFHFN</sequence>